<dbReference type="Pfam" id="PF03106">
    <property type="entry name" value="WRKY"/>
    <property type="match status" value="2"/>
</dbReference>
<evidence type="ECO:0000259" key="8">
    <source>
        <dbReference type="PROSITE" id="PS50811"/>
    </source>
</evidence>
<protein>
    <recommendedName>
        <fullName evidence="8">WRKY domain-containing protein</fullName>
    </recommendedName>
</protein>
<keyword evidence="10" id="KW-1185">Reference proteome</keyword>
<dbReference type="FunFam" id="2.20.25.80:FF:000006">
    <property type="entry name" value="WRKY transcription factor"/>
    <property type="match status" value="1"/>
</dbReference>
<evidence type="ECO:0000256" key="3">
    <source>
        <dbReference type="ARBA" id="ARBA00023015"/>
    </source>
</evidence>
<comment type="caution">
    <text evidence="9">The sequence shown here is derived from an EMBL/GenBank/DDBJ whole genome shotgun (WGS) entry which is preliminary data.</text>
</comment>
<sequence>MEEDENGIGEWRGFMLSPQGLFSGLSSESCFTKQVFEVPSGGEYAIATHNAREVEKSGLNFEKEEEQCENEATALIGLENRGIRSAGSIAERRAAKCGFNASKINTPRFRSSSLLASPAARSPCLTIPPGVSPTTLLDSPIMLPNFQASPTTGTFALPHLDLDSAMIFSAPEIENGNKGSDGDSAFRFNPLASPVSLACFQVSSTNDAAGSLGVELDHRTLASVPPAMEFQHPARFPGDSSTKIYDTDSPPDTTMLNDMAMNANSPTMQPCHDTSVSGDGMRNNNEPTQGEDAIAAHTMDEEQNRACPPMGNVRTSEDGFNWRKYGQKQVKGSEYPRSYYKCTHPNCLVKKKVERSQDGQITEIIYTGAHCHPKPQPSRRTTYGSSVSFSEVSELGEGGDPCVKADGGPIWRSIPDGLERTSSTSVVTQVSDPLSTTEGKRVGMLESTETPELSSTLASHEDEEEDAATLGSMYLADNDDDNEFNSKRRKMESSLIEMTLGSRAVREPRVVVQIESDVDILDDGYRWRKYGQKVVKGNPNPRSYYKCTSAGCMVRKHVERASHNLKFVITTYEGKHNHEVPAVRNSSQPNSIGGNLPPTAPNTQESLTLPINTHIPKPEPQDFALSFNRSMEYINEYLMPSYLGNLGASASSFYPMKFPTVPSTISDSSFRPNFTDYETYPGHIIPYLPDFSMPMPLGFPCSSNSTISSYNHHERPPAPVQNFAGQEIKDSGMKLLSSKQEPREEPFCDEVRINPSSSHSIYGNIMGSFPS</sequence>
<comment type="subcellular location">
    <subcellularLocation>
        <location evidence="1">Nucleus</location>
    </subcellularLocation>
</comment>
<dbReference type="Proteomes" id="UP001279734">
    <property type="component" value="Unassembled WGS sequence"/>
</dbReference>
<keyword evidence="3" id="KW-0805">Transcription regulation</keyword>
<evidence type="ECO:0000313" key="10">
    <source>
        <dbReference type="Proteomes" id="UP001279734"/>
    </source>
</evidence>
<feature type="region of interest" description="Disordered" evidence="7">
    <location>
        <begin position="581"/>
        <end position="605"/>
    </location>
</feature>
<dbReference type="InterPro" id="IPR003657">
    <property type="entry name" value="WRKY_dom"/>
</dbReference>
<dbReference type="SMART" id="SM00774">
    <property type="entry name" value="WRKY"/>
    <property type="match status" value="2"/>
</dbReference>
<feature type="domain" description="WRKY" evidence="8">
    <location>
        <begin position="311"/>
        <end position="375"/>
    </location>
</feature>
<keyword evidence="4" id="KW-0238">DNA-binding</keyword>
<proteinExistence type="predicted"/>
<evidence type="ECO:0000256" key="2">
    <source>
        <dbReference type="ARBA" id="ARBA00022737"/>
    </source>
</evidence>
<dbReference type="FunFam" id="2.20.25.80:FF:000001">
    <property type="entry name" value="WRKY transcription factor 33"/>
    <property type="match status" value="1"/>
</dbReference>
<name>A0AAD3SFP6_NEPGR</name>
<evidence type="ECO:0000256" key="1">
    <source>
        <dbReference type="ARBA" id="ARBA00004123"/>
    </source>
</evidence>
<dbReference type="EMBL" id="BSYO01000010">
    <property type="protein sequence ID" value="GMH10357.1"/>
    <property type="molecule type" value="Genomic_DNA"/>
</dbReference>
<dbReference type="Gene3D" id="2.20.25.80">
    <property type="entry name" value="WRKY domain"/>
    <property type="match status" value="2"/>
</dbReference>
<evidence type="ECO:0000256" key="5">
    <source>
        <dbReference type="ARBA" id="ARBA00023163"/>
    </source>
</evidence>
<dbReference type="InterPro" id="IPR036576">
    <property type="entry name" value="WRKY_dom_sf"/>
</dbReference>
<dbReference type="InterPro" id="IPR044810">
    <property type="entry name" value="WRKY_plant"/>
</dbReference>
<dbReference type="GO" id="GO:0043565">
    <property type="term" value="F:sequence-specific DNA binding"/>
    <property type="evidence" value="ECO:0007669"/>
    <property type="project" value="InterPro"/>
</dbReference>
<gene>
    <name evidence="9" type="ORF">Nepgr_012198</name>
</gene>
<accession>A0AAD3SFP6</accession>
<keyword evidence="5" id="KW-0804">Transcription</keyword>
<evidence type="ECO:0000313" key="9">
    <source>
        <dbReference type="EMBL" id="GMH10357.1"/>
    </source>
</evidence>
<dbReference type="SUPFAM" id="SSF118290">
    <property type="entry name" value="WRKY DNA-binding domain"/>
    <property type="match status" value="2"/>
</dbReference>
<feature type="domain" description="WRKY" evidence="8">
    <location>
        <begin position="516"/>
        <end position="581"/>
    </location>
</feature>
<dbReference type="GO" id="GO:0003700">
    <property type="term" value="F:DNA-binding transcription factor activity"/>
    <property type="evidence" value="ECO:0007669"/>
    <property type="project" value="InterPro"/>
</dbReference>
<evidence type="ECO:0000256" key="4">
    <source>
        <dbReference type="ARBA" id="ARBA00023125"/>
    </source>
</evidence>
<feature type="compositionally biased region" description="Polar residues" evidence="7">
    <location>
        <begin position="584"/>
        <end position="593"/>
    </location>
</feature>
<dbReference type="AlphaFoldDB" id="A0AAD3SFP6"/>
<evidence type="ECO:0000256" key="7">
    <source>
        <dbReference type="SAM" id="MobiDB-lite"/>
    </source>
</evidence>
<dbReference type="GO" id="GO:0005634">
    <property type="term" value="C:nucleus"/>
    <property type="evidence" value="ECO:0007669"/>
    <property type="project" value="UniProtKB-SubCell"/>
</dbReference>
<dbReference type="PROSITE" id="PS50811">
    <property type="entry name" value="WRKY"/>
    <property type="match status" value="2"/>
</dbReference>
<evidence type="ECO:0000256" key="6">
    <source>
        <dbReference type="ARBA" id="ARBA00023242"/>
    </source>
</evidence>
<reference evidence="9" key="1">
    <citation type="submission" date="2023-05" db="EMBL/GenBank/DDBJ databases">
        <title>Nepenthes gracilis genome sequencing.</title>
        <authorList>
            <person name="Fukushima K."/>
        </authorList>
    </citation>
    <scope>NUCLEOTIDE SEQUENCE</scope>
    <source>
        <strain evidence="9">SING2019-196</strain>
    </source>
</reference>
<keyword evidence="2" id="KW-0677">Repeat</keyword>
<dbReference type="PANTHER" id="PTHR31221">
    <property type="entry name" value="WRKY TRANSCRIPTION FACTOR PROTEIN 1-RELATED"/>
    <property type="match status" value="1"/>
</dbReference>
<keyword evidence="6" id="KW-0539">Nucleus</keyword>
<organism evidence="9 10">
    <name type="scientific">Nepenthes gracilis</name>
    <name type="common">Slender pitcher plant</name>
    <dbReference type="NCBI Taxonomy" id="150966"/>
    <lineage>
        <taxon>Eukaryota</taxon>
        <taxon>Viridiplantae</taxon>
        <taxon>Streptophyta</taxon>
        <taxon>Embryophyta</taxon>
        <taxon>Tracheophyta</taxon>
        <taxon>Spermatophyta</taxon>
        <taxon>Magnoliopsida</taxon>
        <taxon>eudicotyledons</taxon>
        <taxon>Gunneridae</taxon>
        <taxon>Pentapetalae</taxon>
        <taxon>Caryophyllales</taxon>
        <taxon>Nepenthaceae</taxon>
        <taxon>Nepenthes</taxon>
    </lineage>
</organism>
<dbReference type="PANTHER" id="PTHR31221:SF126">
    <property type="entry name" value="WRKY DOMAIN-CONTAINING PROTEIN"/>
    <property type="match status" value="1"/>
</dbReference>